<sequence length="431" mass="50515">MNFKEDFLQLVWKYQYFDRKNLQTSDGQDIQILKVGFHNQTEGPDFKDATIVLDGVTFHGHVEVHRLASEWKHHAHHSDPAYNSVILHVVWKNDREVERNDDTSMPTLELDGKIFLEIWRNYERMLDYNQDLPCAHGLEKVPEIIRFSTLEKALVERLQEKSQLILEVLEQTKGDWEESAYRWLFTCFGFKVNAQAMGQLAGLVPYKILQKHRNQLPVLEAMLFGRAGLLPGHSEEPYVQHLIREYDFYQKKFGWKNELTRQHWNFMGVRPSNFPTLRIAQLAAILAQAPNLLQSVMEDSRDFSGFKKLLQVKPSDYWRYNYSFGQNSSKMASKGVSSTVLQLLIINFVIPLWFAYGRYFQNPDWQERCFDLLQEVSAENNFIIRKYSEYGWKAQNAFDSQGMIGLFKNYCQPKKCLQCKIAQSLIKAESK</sequence>
<keyword evidence="2" id="KW-1185">Reference proteome</keyword>
<protein>
    <recommendedName>
        <fullName evidence="3">DUF2851 domain-containing protein</fullName>
    </recommendedName>
</protein>
<dbReference type="InterPro" id="IPR021272">
    <property type="entry name" value="DUF2851"/>
</dbReference>
<dbReference type="OrthoDB" id="1005072at2"/>
<dbReference type="AlphaFoldDB" id="A0A1G6P394"/>
<accession>A0A1G6P394</accession>
<dbReference type="Proteomes" id="UP000199060">
    <property type="component" value="Unassembled WGS sequence"/>
</dbReference>
<name>A0A1G6P394_9BACT</name>
<gene>
    <name evidence="1" type="ORF">SAMN04488104_10053</name>
</gene>
<organism evidence="1 2">
    <name type="scientific">Algoriphagus faecimaris</name>
    <dbReference type="NCBI Taxonomy" id="686796"/>
    <lineage>
        <taxon>Bacteria</taxon>
        <taxon>Pseudomonadati</taxon>
        <taxon>Bacteroidota</taxon>
        <taxon>Cytophagia</taxon>
        <taxon>Cytophagales</taxon>
        <taxon>Cyclobacteriaceae</taxon>
        <taxon>Algoriphagus</taxon>
    </lineage>
</organism>
<evidence type="ECO:0000313" key="1">
    <source>
        <dbReference type="EMBL" id="SDC73966.1"/>
    </source>
</evidence>
<dbReference type="EMBL" id="FNAC01000005">
    <property type="protein sequence ID" value="SDC73966.1"/>
    <property type="molecule type" value="Genomic_DNA"/>
</dbReference>
<proteinExistence type="predicted"/>
<reference evidence="2" key="1">
    <citation type="submission" date="2016-10" db="EMBL/GenBank/DDBJ databases">
        <authorList>
            <person name="Varghese N."/>
            <person name="Submissions S."/>
        </authorList>
    </citation>
    <scope>NUCLEOTIDE SEQUENCE [LARGE SCALE GENOMIC DNA]</scope>
    <source>
        <strain evidence="2">DSM 23095</strain>
    </source>
</reference>
<dbReference type="STRING" id="686796.SAMN04488104_10053"/>
<dbReference type="RefSeq" id="WP_087938103.1">
    <property type="nucleotide sequence ID" value="NZ_FNAC01000005.1"/>
</dbReference>
<evidence type="ECO:0008006" key="3">
    <source>
        <dbReference type="Google" id="ProtNLM"/>
    </source>
</evidence>
<dbReference type="Pfam" id="PF11013">
    <property type="entry name" value="DUF2851"/>
    <property type="match status" value="1"/>
</dbReference>
<evidence type="ECO:0000313" key="2">
    <source>
        <dbReference type="Proteomes" id="UP000199060"/>
    </source>
</evidence>